<dbReference type="InterPro" id="IPR049730">
    <property type="entry name" value="SNF2/RAD54-like_C"/>
</dbReference>
<dbReference type="InterPro" id="IPR027417">
    <property type="entry name" value="P-loop_NTPase"/>
</dbReference>
<proteinExistence type="predicted"/>
<evidence type="ECO:0000256" key="6">
    <source>
        <dbReference type="ARBA" id="ARBA00023242"/>
    </source>
</evidence>
<dbReference type="CDD" id="cd18793">
    <property type="entry name" value="SF2_C_SNF"/>
    <property type="match status" value="1"/>
</dbReference>
<dbReference type="SMART" id="SM00490">
    <property type="entry name" value="HELICc"/>
    <property type="match status" value="1"/>
</dbReference>
<dbReference type="GO" id="GO:0080188">
    <property type="term" value="P:gene silencing by siRNA-directed DNA methylation"/>
    <property type="evidence" value="ECO:0007669"/>
    <property type="project" value="InterPro"/>
</dbReference>
<sequence length="901" mass="101698">MAVWMRQGEMKSAGVLSQLVMQGRRPIILNENCIKKRKIDEFEILVDCDKSNDKEGRSPSKCPPPGTISKSEKVGPVLGRFSSPVPILERGEYASMVDESIYLGDKDSCHIERVLETGQLCSKKGMKLGKQKTHAAKKPRPDQDSEEKMWELYSCGLISYVKLCLISSKFLFANNQIENDVVNPTEMDKSPAACCGLGEHQPILDEQIGLVCKYCYAYTPPSWRRDRKDFDDLPSSIISQIQFQDSACGSPNSVNRAKGATVWDLIAGVEKEMYPHQREGFEFMWKNIAGDIRIEKLKQPLPDGGRGCIISHAPGTGKTRLTIMFLLTFLKLYPTCRPVIIAPRGMLLTWESEFIKWHVNIPFHNLNKEELSGEENAIAANIIGQVGGGGGMSRDYIRLLKLYSWMKGRSVLGVSYKLFEKLAGEKGRKGQNEQIRKVLRELPGLLVLDEGHTPRNNQSLIWKTLTKVATQRRIILSGTPFQNNLTELYNTLCLVNPKFDNHLGSEYNISRSETRGRKGNLDRKKWINLTSSIGKNSGDGLKKLKAMLDPFVHVHKGTILQENLLGLRDTLVFLHPTELQKTLLENASKSQHIFHRIRMVSLISVHPSLAAVEMRTFSAHKSKLEEIESDFEAGVKTKFVMNLIWLADALGERVLVFSQYIDPLVYIKNRITSHFSWSEGKEVLYMDGQLDVNQRQDSISSFNDDTSEAKVLLASERACSEGINLVGASRVVLLDTVWNPSIEKQAISRAYRLGQKKVVYVYRLFTSGTEVKIYAQQVQKQRMSQLIFSPRDGQACQSDKSPVVSGDKVLEAMLGDQRFGRSFERIIHQPKESDLIEIFGDCFSFLVQNDDQFASHQPRRAAFAEVLAVHHWRTSLPTYFSSVLGKAVSGRYINFGRVYDS</sequence>
<evidence type="ECO:0000313" key="10">
    <source>
        <dbReference type="EMBL" id="KAK4410884.1"/>
    </source>
</evidence>
<dbReference type="SMART" id="SM00487">
    <property type="entry name" value="DEXDc"/>
    <property type="match status" value="1"/>
</dbReference>
<evidence type="ECO:0000259" key="8">
    <source>
        <dbReference type="PROSITE" id="PS51192"/>
    </source>
</evidence>
<organism evidence="10 11">
    <name type="scientific">Sesamum angolense</name>
    <dbReference type="NCBI Taxonomy" id="2727404"/>
    <lineage>
        <taxon>Eukaryota</taxon>
        <taxon>Viridiplantae</taxon>
        <taxon>Streptophyta</taxon>
        <taxon>Embryophyta</taxon>
        <taxon>Tracheophyta</taxon>
        <taxon>Spermatophyta</taxon>
        <taxon>Magnoliopsida</taxon>
        <taxon>eudicotyledons</taxon>
        <taxon>Gunneridae</taxon>
        <taxon>Pentapetalae</taxon>
        <taxon>asterids</taxon>
        <taxon>lamiids</taxon>
        <taxon>Lamiales</taxon>
        <taxon>Pedaliaceae</taxon>
        <taxon>Sesamum</taxon>
    </lineage>
</organism>
<dbReference type="GO" id="GO:0005524">
    <property type="term" value="F:ATP binding"/>
    <property type="evidence" value="ECO:0007669"/>
    <property type="project" value="UniProtKB-KW"/>
</dbReference>
<dbReference type="PANTHER" id="PTHR45821:SF5">
    <property type="entry name" value="SNF2 DOMAIN-CONTAINING PROTEIN CLASSY 4"/>
    <property type="match status" value="1"/>
</dbReference>
<evidence type="ECO:0000313" key="11">
    <source>
        <dbReference type="Proteomes" id="UP001289374"/>
    </source>
</evidence>
<dbReference type="PANTHER" id="PTHR45821">
    <property type="entry name" value="SNF2 DOMAIN-CONTAINING PROTEIN CLASSY 2-RELATED"/>
    <property type="match status" value="1"/>
</dbReference>
<evidence type="ECO:0000256" key="5">
    <source>
        <dbReference type="ARBA" id="ARBA00022840"/>
    </source>
</evidence>
<comment type="subcellular location">
    <subcellularLocation>
        <location evidence="1">Nucleus</location>
    </subcellularLocation>
</comment>
<dbReference type="SUPFAM" id="SSF52540">
    <property type="entry name" value="P-loop containing nucleoside triphosphate hydrolases"/>
    <property type="match status" value="2"/>
</dbReference>
<dbReference type="InterPro" id="IPR038718">
    <property type="entry name" value="SNF2-like_sf"/>
</dbReference>
<keyword evidence="3" id="KW-0378">Hydrolase</keyword>
<dbReference type="InterPro" id="IPR014001">
    <property type="entry name" value="Helicase_ATP-bd"/>
</dbReference>
<dbReference type="InterPro" id="IPR000330">
    <property type="entry name" value="SNF2_N"/>
</dbReference>
<evidence type="ECO:0000256" key="4">
    <source>
        <dbReference type="ARBA" id="ARBA00022806"/>
    </source>
</evidence>
<dbReference type="PROSITE" id="PS51192">
    <property type="entry name" value="HELICASE_ATP_BIND_1"/>
    <property type="match status" value="1"/>
</dbReference>
<dbReference type="EMBL" id="JACGWL010000001">
    <property type="protein sequence ID" value="KAK4410884.1"/>
    <property type="molecule type" value="Genomic_DNA"/>
</dbReference>
<comment type="caution">
    <text evidence="10">The sequence shown here is derived from an EMBL/GenBank/DDBJ whole genome shotgun (WGS) entry which is preliminary data.</text>
</comment>
<dbReference type="Proteomes" id="UP001289374">
    <property type="component" value="Unassembled WGS sequence"/>
</dbReference>
<dbReference type="InterPro" id="IPR044567">
    <property type="entry name" value="CLSY/DRD1"/>
</dbReference>
<protein>
    <submittedName>
        <fullName evidence="10">SNF2 domain-containing protein CLASSY 3</fullName>
    </submittedName>
</protein>
<dbReference type="GO" id="GO:0016787">
    <property type="term" value="F:hydrolase activity"/>
    <property type="evidence" value="ECO:0007669"/>
    <property type="project" value="UniProtKB-KW"/>
</dbReference>
<gene>
    <name evidence="10" type="ORF">Sango_0161400</name>
</gene>
<reference evidence="10" key="1">
    <citation type="submission" date="2020-06" db="EMBL/GenBank/DDBJ databases">
        <authorList>
            <person name="Li T."/>
            <person name="Hu X."/>
            <person name="Zhang T."/>
            <person name="Song X."/>
            <person name="Zhang H."/>
            <person name="Dai N."/>
            <person name="Sheng W."/>
            <person name="Hou X."/>
            <person name="Wei L."/>
        </authorList>
    </citation>
    <scope>NUCLEOTIDE SEQUENCE</scope>
    <source>
        <strain evidence="10">K16</strain>
        <tissue evidence="10">Leaf</tissue>
    </source>
</reference>
<accession>A0AAE2C6J1</accession>
<keyword evidence="4" id="KW-0347">Helicase</keyword>
<evidence type="ECO:0000256" key="3">
    <source>
        <dbReference type="ARBA" id="ARBA00022801"/>
    </source>
</evidence>
<evidence type="ECO:0000256" key="7">
    <source>
        <dbReference type="SAM" id="MobiDB-lite"/>
    </source>
</evidence>
<dbReference type="Gene3D" id="3.40.50.10810">
    <property type="entry name" value="Tandem AAA-ATPase domain"/>
    <property type="match status" value="1"/>
</dbReference>
<feature type="domain" description="Helicase C-terminal" evidence="9">
    <location>
        <begin position="642"/>
        <end position="804"/>
    </location>
</feature>
<keyword evidence="2" id="KW-0547">Nucleotide-binding</keyword>
<dbReference type="PROSITE" id="PS51194">
    <property type="entry name" value="HELICASE_CTER"/>
    <property type="match status" value="1"/>
</dbReference>
<dbReference type="GO" id="GO:0004386">
    <property type="term" value="F:helicase activity"/>
    <property type="evidence" value="ECO:0007669"/>
    <property type="project" value="UniProtKB-KW"/>
</dbReference>
<evidence type="ECO:0000256" key="1">
    <source>
        <dbReference type="ARBA" id="ARBA00004123"/>
    </source>
</evidence>
<evidence type="ECO:0000256" key="2">
    <source>
        <dbReference type="ARBA" id="ARBA00022741"/>
    </source>
</evidence>
<dbReference type="AlphaFoldDB" id="A0AAE2C6J1"/>
<keyword evidence="5" id="KW-0067">ATP-binding</keyword>
<dbReference type="InterPro" id="IPR001650">
    <property type="entry name" value="Helicase_C-like"/>
</dbReference>
<dbReference type="Pfam" id="PF00271">
    <property type="entry name" value="Helicase_C"/>
    <property type="match status" value="1"/>
</dbReference>
<dbReference type="Pfam" id="PF00176">
    <property type="entry name" value="SNF2-rel_dom"/>
    <property type="match status" value="1"/>
</dbReference>
<feature type="region of interest" description="Disordered" evidence="7">
    <location>
        <begin position="50"/>
        <end position="70"/>
    </location>
</feature>
<evidence type="ECO:0000259" key="9">
    <source>
        <dbReference type="PROSITE" id="PS51194"/>
    </source>
</evidence>
<feature type="domain" description="Helicase ATP-binding" evidence="8">
    <location>
        <begin position="299"/>
        <end position="498"/>
    </location>
</feature>
<reference evidence="10" key="2">
    <citation type="journal article" date="2024" name="Plant">
        <title>Genomic evolution and insights into agronomic trait innovations of Sesamum species.</title>
        <authorList>
            <person name="Miao H."/>
            <person name="Wang L."/>
            <person name="Qu L."/>
            <person name="Liu H."/>
            <person name="Sun Y."/>
            <person name="Le M."/>
            <person name="Wang Q."/>
            <person name="Wei S."/>
            <person name="Zheng Y."/>
            <person name="Lin W."/>
            <person name="Duan Y."/>
            <person name="Cao H."/>
            <person name="Xiong S."/>
            <person name="Wang X."/>
            <person name="Wei L."/>
            <person name="Li C."/>
            <person name="Ma Q."/>
            <person name="Ju M."/>
            <person name="Zhao R."/>
            <person name="Li G."/>
            <person name="Mu C."/>
            <person name="Tian Q."/>
            <person name="Mei H."/>
            <person name="Zhang T."/>
            <person name="Gao T."/>
            <person name="Zhang H."/>
        </authorList>
    </citation>
    <scope>NUCLEOTIDE SEQUENCE</scope>
    <source>
        <strain evidence="10">K16</strain>
    </source>
</reference>
<name>A0AAE2C6J1_9LAMI</name>
<keyword evidence="6" id="KW-0539">Nucleus</keyword>
<keyword evidence="11" id="KW-1185">Reference proteome</keyword>
<dbReference type="GO" id="GO:0005634">
    <property type="term" value="C:nucleus"/>
    <property type="evidence" value="ECO:0007669"/>
    <property type="project" value="UniProtKB-SubCell"/>
</dbReference>
<dbReference type="Gene3D" id="3.40.50.300">
    <property type="entry name" value="P-loop containing nucleotide triphosphate hydrolases"/>
    <property type="match status" value="1"/>
</dbReference>